<name>K2S1N1_MACPH</name>
<dbReference type="eggNOG" id="ENOG502SVEJ">
    <property type="taxonomic scope" value="Eukaryota"/>
</dbReference>
<evidence type="ECO:0000313" key="2">
    <source>
        <dbReference type="EMBL" id="EKG16414.1"/>
    </source>
</evidence>
<sequence>MEALSITNSRTTDPRLSPALPDRAMAQCAASHSQDPTETGTAEPPAQQNLEKNPTAECDAASPKYTAEDLRQAPDNLWYRLHVLTRDLRRFGDDRKALERLDRVTDPAYIGAPYFSDEEAALVKRFDAGSGSALAQLVASRLEDRLNRRMKKRVESGDYRVCAAHDLAPVFEKALQLSPKDLVANVDFEKLVETNGLHLGEHENWTGLERRRRAGPVKGGNRKNRKGRKS</sequence>
<feature type="compositionally biased region" description="Polar residues" evidence="1">
    <location>
        <begin position="1"/>
        <end position="11"/>
    </location>
</feature>
<accession>K2S1N1</accession>
<proteinExistence type="predicted"/>
<feature type="region of interest" description="Disordered" evidence="1">
    <location>
        <begin position="1"/>
        <end position="55"/>
    </location>
</feature>
<dbReference type="OrthoDB" id="2740448at2759"/>
<dbReference type="AlphaFoldDB" id="K2S1N1"/>
<dbReference type="Proteomes" id="UP000007129">
    <property type="component" value="Unassembled WGS sequence"/>
</dbReference>
<dbReference type="VEuPathDB" id="FungiDB:MPH_06383"/>
<dbReference type="HOGENOM" id="CLU_091801_1_1_1"/>
<dbReference type="STRING" id="1126212.K2S1N1"/>
<reference evidence="2 3" key="1">
    <citation type="journal article" date="2012" name="BMC Genomics">
        <title>Tools to kill: Genome of one of the most destructive plant pathogenic fungi Macrophomina phaseolina.</title>
        <authorList>
            <person name="Islam M.S."/>
            <person name="Haque M.S."/>
            <person name="Islam M.M."/>
            <person name="Emdad E.M."/>
            <person name="Halim A."/>
            <person name="Hossen Q.M.M."/>
            <person name="Hossain M.Z."/>
            <person name="Ahmed B."/>
            <person name="Rahim S."/>
            <person name="Rahman M.S."/>
            <person name="Alam M.M."/>
            <person name="Hou S."/>
            <person name="Wan X."/>
            <person name="Saito J.A."/>
            <person name="Alam M."/>
        </authorList>
    </citation>
    <scope>NUCLEOTIDE SEQUENCE [LARGE SCALE GENOMIC DNA]</scope>
    <source>
        <strain evidence="2 3">MS6</strain>
    </source>
</reference>
<comment type="caution">
    <text evidence="2">The sequence shown here is derived from an EMBL/GenBank/DDBJ whole genome shotgun (WGS) entry which is preliminary data.</text>
</comment>
<evidence type="ECO:0000313" key="3">
    <source>
        <dbReference type="Proteomes" id="UP000007129"/>
    </source>
</evidence>
<feature type="compositionally biased region" description="Polar residues" evidence="1">
    <location>
        <begin position="30"/>
        <end position="52"/>
    </location>
</feature>
<gene>
    <name evidence="2" type="ORF">MPH_06383</name>
</gene>
<dbReference type="InParanoid" id="K2S1N1"/>
<feature type="region of interest" description="Disordered" evidence="1">
    <location>
        <begin position="208"/>
        <end position="230"/>
    </location>
</feature>
<organism evidence="2 3">
    <name type="scientific">Macrophomina phaseolina (strain MS6)</name>
    <name type="common">Charcoal rot fungus</name>
    <dbReference type="NCBI Taxonomy" id="1126212"/>
    <lineage>
        <taxon>Eukaryota</taxon>
        <taxon>Fungi</taxon>
        <taxon>Dikarya</taxon>
        <taxon>Ascomycota</taxon>
        <taxon>Pezizomycotina</taxon>
        <taxon>Dothideomycetes</taxon>
        <taxon>Dothideomycetes incertae sedis</taxon>
        <taxon>Botryosphaeriales</taxon>
        <taxon>Botryosphaeriaceae</taxon>
        <taxon>Macrophomina</taxon>
    </lineage>
</organism>
<dbReference type="EMBL" id="AHHD01000269">
    <property type="protein sequence ID" value="EKG16414.1"/>
    <property type="molecule type" value="Genomic_DNA"/>
</dbReference>
<evidence type="ECO:0000256" key="1">
    <source>
        <dbReference type="SAM" id="MobiDB-lite"/>
    </source>
</evidence>
<protein>
    <submittedName>
        <fullName evidence="2">Uncharacterized protein</fullName>
    </submittedName>
</protein>
<feature type="compositionally biased region" description="Basic residues" evidence="1">
    <location>
        <begin position="210"/>
        <end position="230"/>
    </location>
</feature>